<protein>
    <recommendedName>
        <fullName evidence="7">Rhodopsin domain-containing protein</fullName>
    </recommendedName>
</protein>
<evidence type="ECO:0000313" key="8">
    <source>
        <dbReference type="EMBL" id="PGH27458.1"/>
    </source>
</evidence>
<comment type="caution">
    <text evidence="8">The sequence shown here is derived from an EMBL/GenBank/DDBJ whole genome shotgun (WGS) entry which is preliminary data.</text>
</comment>
<sequence>MRNPPPEVVASWPKPNYVDPEYQGPAMTIIGIVFLAISVVVVCLRLWVRVYMRRSSGWDDWVMVATMPFVVGITVTTILGTHYGWGLHIWDVKPEWIAPSRLTSWLSQLQFIIIMSLVKLSILASYLRIATSKTFVRLTWSLIALNIAWGIAFMFTLVFTCMPVHHYWTALADQRCGNESSRVLAGTITNIITDILVLVLPMPTLWKLQLPAREKVVLIALMSLGLIACGASVVRAYYMYVSVDLTYDVTWMGYYIWVWNAIEVNLAVICASVPTLRPFIRRYLPYLGFRHSSRSRYGTHDERLQTAIYKSQTIHQVTTQGPGDAHSSTEALREEAFPMTNRII</sequence>
<evidence type="ECO:0000256" key="5">
    <source>
        <dbReference type="ARBA" id="ARBA00038359"/>
    </source>
</evidence>
<comment type="subcellular location">
    <subcellularLocation>
        <location evidence="1">Membrane</location>
        <topology evidence="1">Multi-pass membrane protein</topology>
    </subcellularLocation>
</comment>
<dbReference type="STRING" id="1447883.A0A2B7Z2V6"/>
<feature type="transmembrane region" description="Helical" evidence="6">
    <location>
        <begin position="252"/>
        <end position="273"/>
    </location>
</feature>
<feature type="transmembrane region" description="Helical" evidence="6">
    <location>
        <begin position="139"/>
        <end position="165"/>
    </location>
</feature>
<dbReference type="Pfam" id="PF20684">
    <property type="entry name" value="Fung_rhodopsin"/>
    <property type="match status" value="1"/>
</dbReference>
<evidence type="ECO:0000259" key="7">
    <source>
        <dbReference type="Pfam" id="PF20684"/>
    </source>
</evidence>
<feature type="transmembrane region" description="Helical" evidence="6">
    <location>
        <begin position="105"/>
        <end position="127"/>
    </location>
</feature>
<feature type="domain" description="Rhodopsin" evidence="7">
    <location>
        <begin position="44"/>
        <end position="282"/>
    </location>
</feature>
<dbReference type="InterPro" id="IPR049326">
    <property type="entry name" value="Rhodopsin_dom_fungi"/>
</dbReference>
<organism evidence="8 9">
    <name type="scientific">Polytolypa hystricis (strain UAMH7299)</name>
    <dbReference type="NCBI Taxonomy" id="1447883"/>
    <lineage>
        <taxon>Eukaryota</taxon>
        <taxon>Fungi</taxon>
        <taxon>Dikarya</taxon>
        <taxon>Ascomycota</taxon>
        <taxon>Pezizomycotina</taxon>
        <taxon>Eurotiomycetes</taxon>
        <taxon>Eurotiomycetidae</taxon>
        <taxon>Onygenales</taxon>
        <taxon>Onygenales incertae sedis</taxon>
        <taxon>Polytolypa</taxon>
    </lineage>
</organism>
<dbReference type="Proteomes" id="UP000224634">
    <property type="component" value="Unassembled WGS sequence"/>
</dbReference>
<evidence type="ECO:0000313" key="9">
    <source>
        <dbReference type="Proteomes" id="UP000224634"/>
    </source>
</evidence>
<evidence type="ECO:0000256" key="4">
    <source>
        <dbReference type="ARBA" id="ARBA00023136"/>
    </source>
</evidence>
<keyword evidence="4 6" id="KW-0472">Membrane</keyword>
<comment type="similarity">
    <text evidence="5">Belongs to the SAT4 family.</text>
</comment>
<dbReference type="GO" id="GO:0016020">
    <property type="term" value="C:membrane"/>
    <property type="evidence" value="ECO:0007669"/>
    <property type="project" value="UniProtKB-SubCell"/>
</dbReference>
<dbReference type="AlphaFoldDB" id="A0A2B7Z2V6"/>
<keyword evidence="2 6" id="KW-0812">Transmembrane</keyword>
<evidence type="ECO:0000256" key="1">
    <source>
        <dbReference type="ARBA" id="ARBA00004141"/>
    </source>
</evidence>
<dbReference type="PANTHER" id="PTHR33048">
    <property type="entry name" value="PTH11-LIKE INTEGRAL MEMBRANE PROTEIN (AFU_ORTHOLOGUE AFUA_5G11245)"/>
    <property type="match status" value="1"/>
</dbReference>
<keyword evidence="9" id="KW-1185">Reference proteome</keyword>
<reference evidence="8 9" key="1">
    <citation type="submission" date="2017-10" db="EMBL/GenBank/DDBJ databases">
        <title>Comparative genomics in systemic dimorphic fungi from Ajellomycetaceae.</title>
        <authorList>
            <person name="Munoz J.F."/>
            <person name="Mcewen J.G."/>
            <person name="Clay O.K."/>
            <person name="Cuomo C.A."/>
        </authorList>
    </citation>
    <scope>NUCLEOTIDE SEQUENCE [LARGE SCALE GENOMIC DNA]</scope>
    <source>
        <strain evidence="8 9">UAMH7299</strain>
    </source>
</reference>
<dbReference type="OrthoDB" id="5329176at2759"/>
<evidence type="ECO:0000256" key="6">
    <source>
        <dbReference type="SAM" id="Phobius"/>
    </source>
</evidence>
<evidence type="ECO:0000256" key="2">
    <source>
        <dbReference type="ARBA" id="ARBA00022692"/>
    </source>
</evidence>
<feature type="transmembrane region" description="Helical" evidence="6">
    <location>
        <begin position="60"/>
        <end position="85"/>
    </location>
</feature>
<evidence type="ECO:0000256" key="3">
    <source>
        <dbReference type="ARBA" id="ARBA00022989"/>
    </source>
</evidence>
<accession>A0A2B7Z2V6</accession>
<name>A0A2B7Z2V6_POLH7</name>
<gene>
    <name evidence="8" type="ORF">AJ80_00937</name>
</gene>
<feature type="transmembrane region" description="Helical" evidence="6">
    <location>
        <begin position="218"/>
        <end position="240"/>
    </location>
</feature>
<dbReference type="InterPro" id="IPR052337">
    <property type="entry name" value="SAT4-like"/>
</dbReference>
<feature type="transmembrane region" description="Helical" evidence="6">
    <location>
        <begin position="26"/>
        <end position="48"/>
    </location>
</feature>
<proteinExistence type="inferred from homology"/>
<keyword evidence="3 6" id="KW-1133">Transmembrane helix</keyword>
<feature type="transmembrane region" description="Helical" evidence="6">
    <location>
        <begin position="185"/>
        <end position="206"/>
    </location>
</feature>
<dbReference type="PANTHER" id="PTHR33048:SF129">
    <property type="entry name" value="INTEGRAL MEMBRANE PROTEIN-RELATED"/>
    <property type="match status" value="1"/>
</dbReference>
<dbReference type="EMBL" id="PDNA01000007">
    <property type="protein sequence ID" value="PGH27458.1"/>
    <property type="molecule type" value="Genomic_DNA"/>
</dbReference>